<protein>
    <submittedName>
        <fullName evidence="1">Uncharacterized protein</fullName>
    </submittedName>
</protein>
<dbReference type="InterPro" id="IPR023214">
    <property type="entry name" value="HAD_sf"/>
</dbReference>
<dbReference type="EMBL" id="NEXA01000172">
    <property type="protein sequence ID" value="PSN90535.1"/>
    <property type="molecule type" value="Genomic_DNA"/>
</dbReference>
<dbReference type="Gene3D" id="3.40.1110.10">
    <property type="entry name" value="Calcium-transporting ATPase, cytoplasmic domain N"/>
    <property type="match status" value="1"/>
</dbReference>
<gene>
    <name evidence="1" type="ORF">B9P99_04690</name>
</gene>
<dbReference type="Proteomes" id="UP000240838">
    <property type="component" value="Unassembled WGS sequence"/>
</dbReference>
<dbReference type="Gene3D" id="3.40.50.1000">
    <property type="entry name" value="HAD superfamily/HAD-like"/>
    <property type="match status" value="1"/>
</dbReference>
<dbReference type="AlphaFoldDB" id="A0A2R6AVW1"/>
<accession>A0A2R6AVW1</accession>
<evidence type="ECO:0000313" key="1">
    <source>
        <dbReference type="EMBL" id="PSN90535.1"/>
    </source>
</evidence>
<reference evidence="1 2" key="1">
    <citation type="submission" date="2017-04" db="EMBL/GenBank/DDBJ databases">
        <title>Novel microbial lineages endemic to geothermal iron-oxide mats fill important gaps in the evolutionary history of Archaea.</title>
        <authorList>
            <person name="Jay Z.J."/>
            <person name="Beam J.P."/>
            <person name="Dlakic M."/>
            <person name="Rusch D.B."/>
            <person name="Kozubal M.A."/>
            <person name="Inskeep W.P."/>
        </authorList>
    </citation>
    <scope>NUCLEOTIDE SEQUENCE [LARGE SCALE GENOMIC DNA]</scope>
    <source>
        <strain evidence="1">OSP_B</strain>
    </source>
</reference>
<dbReference type="GO" id="GO:0000166">
    <property type="term" value="F:nucleotide binding"/>
    <property type="evidence" value="ECO:0007669"/>
    <property type="project" value="InterPro"/>
</dbReference>
<evidence type="ECO:0000313" key="2">
    <source>
        <dbReference type="Proteomes" id="UP000240838"/>
    </source>
</evidence>
<dbReference type="InterPro" id="IPR023299">
    <property type="entry name" value="ATPase_P-typ_cyto_dom_N"/>
</dbReference>
<comment type="caution">
    <text evidence="1">The sequence shown here is derived from an EMBL/GenBank/DDBJ whole genome shotgun (WGS) entry which is preliminary data.</text>
</comment>
<name>A0A2R6AVW1_9ARCH</name>
<sequence length="65" mass="7272">MVVGERRFVESNCETPFPIENHELSTVFVALDGKPAAVVTLDSKIRENAKQVVEWLKKTELGCVL</sequence>
<organism evidence="1 2">
    <name type="scientific">Candidatus Marsarchaeota G1 archaeon OSP_B</name>
    <dbReference type="NCBI Taxonomy" id="1978153"/>
    <lineage>
        <taxon>Archaea</taxon>
        <taxon>Candidatus Marsarchaeota</taxon>
        <taxon>Candidatus Marsarchaeota group 1</taxon>
    </lineage>
</organism>
<proteinExistence type="predicted"/>